<dbReference type="InterPro" id="IPR001650">
    <property type="entry name" value="Helicase_C-like"/>
</dbReference>
<comment type="caution">
    <text evidence="8">The sequence shown here is derived from an EMBL/GenBank/DDBJ whole genome shotgun (WGS) entry which is preliminary data.</text>
</comment>
<evidence type="ECO:0000313" key="9">
    <source>
        <dbReference type="Proteomes" id="UP000626109"/>
    </source>
</evidence>
<feature type="region of interest" description="Disordered" evidence="5">
    <location>
        <begin position="91"/>
        <end position="114"/>
    </location>
</feature>
<dbReference type="InterPro" id="IPR011545">
    <property type="entry name" value="DEAD/DEAH_box_helicase_dom"/>
</dbReference>
<dbReference type="SUPFAM" id="SSF52540">
    <property type="entry name" value="P-loop containing nucleoside triphosphate hydrolases"/>
    <property type="match status" value="2"/>
</dbReference>
<feature type="compositionally biased region" description="Low complexity" evidence="5">
    <location>
        <begin position="668"/>
        <end position="678"/>
    </location>
</feature>
<feature type="compositionally biased region" description="Low complexity" evidence="5">
    <location>
        <begin position="647"/>
        <end position="660"/>
    </location>
</feature>
<organism evidence="8 9">
    <name type="scientific">Polarella glacialis</name>
    <name type="common">Dinoflagellate</name>
    <dbReference type="NCBI Taxonomy" id="89957"/>
    <lineage>
        <taxon>Eukaryota</taxon>
        <taxon>Sar</taxon>
        <taxon>Alveolata</taxon>
        <taxon>Dinophyceae</taxon>
        <taxon>Suessiales</taxon>
        <taxon>Suessiaceae</taxon>
        <taxon>Polarella</taxon>
    </lineage>
</organism>
<dbReference type="GO" id="GO:0005524">
    <property type="term" value="F:ATP binding"/>
    <property type="evidence" value="ECO:0007669"/>
    <property type="project" value="UniProtKB-KW"/>
</dbReference>
<keyword evidence="3" id="KW-0347">Helicase</keyword>
<sequence length="796" mass="87554">MGAGMHCLARHGHLRTACCLSGTARGMPPGIIAEAEGLVLGEGSSFALACSSGWHSGRPFWPRPTASRQPLHGWSFGGLSASTAQLRRFSATRGDPDPVEETWHAGQSQPPISSKMRSRLRKLGLHNLSEVQREVCRPILDGRDVFGVSQAGRGRCLAFLVPLLERLEKERWSPDDPIIVLQPTRDLAEQTYLAANRLREPTTKVALVYAEGGSQALEAQRALLRRGANLIVGTPKRIREMVEAGTIQRDQVRVLVLDEAEELLSVGMARDVRGILDALAQASHSASSRRQTLVFAGASPQWLQEDLAPHLRNPLLVDLIGSRPAMPAHAQHWSCEVPGGATRRARVVAWLLETYLGSEEDTLQTEEQQLMASQKKAIIFAPTRAEVALLGSHAMMRHRVLGLHGQMSQEERQETLSFFRCMPGQVLVTTDLAVRGLELPEVPLVIHVSSPPSLEAYAHRVSRLTSETQTQKSKAVPRGRRQSRDMVADATPCEDERSASERGPLARSVVIYAAHQATKLRDLERELGAGRFLPMVPPDEAALRSTAVSYISRELKLAVTQYDSEAFEDDARQQLELHGTRLLAAALVLLERRRRGEDWVSPLSGRSRYTTLLFCDPHLQLLRSRQAVVAAIGRVLRKASGRHSNEDAAASADTSEAGSGRRAPRGKSGSQSQSDDQFQIGRVELTPRGWIADIPQGHVSTLLEDKGLKERGIVVQPVAQIPEVIDADSKGRGGPRTVSRKSGRQRRRAPLDTVKKKNHLEFLYPAGRRELFGNFLAAGQEKKEAAQPTRKTKGKR</sequence>
<evidence type="ECO:0000259" key="7">
    <source>
        <dbReference type="PROSITE" id="PS51194"/>
    </source>
</evidence>
<feature type="compositionally biased region" description="Polar residues" evidence="5">
    <location>
        <begin position="463"/>
        <end position="473"/>
    </location>
</feature>
<evidence type="ECO:0000256" key="2">
    <source>
        <dbReference type="ARBA" id="ARBA00022801"/>
    </source>
</evidence>
<dbReference type="Pfam" id="PF00271">
    <property type="entry name" value="Helicase_C"/>
    <property type="match status" value="1"/>
</dbReference>
<dbReference type="EMBL" id="CAJNNW010011430">
    <property type="protein sequence ID" value="CAE8653190.1"/>
    <property type="molecule type" value="Genomic_DNA"/>
</dbReference>
<dbReference type="PROSITE" id="PS51192">
    <property type="entry name" value="HELICASE_ATP_BIND_1"/>
    <property type="match status" value="1"/>
</dbReference>
<evidence type="ECO:0000256" key="3">
    <source>
        <dbReference type="ARBA" id="ARBA00022806"/>
    </source>
</evidence>
<dbReference type="InterPro" id="IPR044742">
    <property type="entry name" value="DEAD/DEAH_RhlB"/>
</dbReference>
<dbReference type="GO" id="GO:0005829">
    <property type="term" value="C:cytosol"/>
    <property type="evidence" value="ECO:0007669"/>
    <property type="project" value="TreeGrafter"/>
</dbReference>
<gene>
    <name evidence="8" type="ORF">PGLA2088_LOCUS10216</name>
</gene>
<name>A0A813ILC9_POLGL</name>
<dbReference type="CDD" id="cd18787">
    <property type="entry name" value="SF2_C_DEAD"/>
    <property type="match status" value="1"/>
</dbReference>
<dbReference type="InterPro" id="IPR014001">
    <property type="entry name" value="Helicase_ATP-bd"/>
</dbReference>
<evidence type="ECO:0000259" key="6">
    <source>
        <dbReference type="PROSITE" id="PS51192"/>
    </source>
</evidence>
<dbReference type="GO" id="GO:0003724">
    <property type="term" value="F:RNA helicase activity"/>
    <property type="evidence" value="ECO:0007669"/>
    <property type="project" value="TreeGrafter"/>
</dbReference>
<dbReference type="PANTHER" id="PTHR47959">
    <property type="entry name" value="ATP-DEPENDENT RNA HELICASE RHLE-RELATED"/>
    <property type="match status" value="1"/>
</dbReference>
<feature type="region of interest" description="Disordered" evidence="5">
    <location>
        <begin position="463"/>
        <end position="500"/>
    </location>
</feature>
<dbReference type="Gene3D" id="3.40.50.300">
    <property type="entry name" value="P-loop containing nucleotide triphosphate hydrolases"/>
    <property type="match status" value="2"/>
</dbReference>
<dbReference type="SMART" id="SM00490">
    <property type="entry name" value="HELICc"/>
    <property type="match status" value="1"/>
</dbReference>
<evidence type="ECO:0000256" key="4">
    <source>
        <dbReference type="ARBA" id="ARBA00022840"/>
    </source>
</evidence>
<dbReference type="InterPro" id="IPR050079">
    <property type="entry name" value="DEAD_box_RNA_helicase"/>
</dbReference>
<dbReference type="Proteomes" id="UP000626109">
    <property type="component" value="Unassembled WGS sequence"/>
</dbReference>
<protein>
    <recommendedName>
        <fullName evidence="10">RNA helicase</fullName>
    </recommendedName>
</protein>
<dbReference type="GO" id="GO:0003676">
    <property type="term" value="F:nucleic acid binding"/>
    <property type="evidence" value="ECO:0007669"/>
    <property type="project" value="InterPro"/>
</dbReference>
<dbReference type="GO" id="GO:0016787">
    <property type="term" value="F:hydrolase activity"/>
    <property type="evidence" value="ECO:0007669"/>
    <property type="project" value="UniProtKB-KW"/>
</dbReference>
<reference evidence="8" key="1">
    <citation type="submission" date="2021-02" db="EMBL/GenBank/DDBJ databases">
        <authorList>
            <person name="Dougan E. K."/>
            <person name="Rhodes N."/>
            <person name="Thang M."/>
            <person name="Chan C."/>
        </authorList>
    </citation>
    <scope>NUCLEOTIDE SEQUENCE</scope>
</reference>
<feature type="region of interest" description="Disordered" evidence="5">
    <location>
        <begin position="640"/>
        <end position="678"/>
    </location>
</feature>
<feature type="region of interest" description="Disordered" evidence="5">
    <location>
        <begin position="727"/>
        <end position="751"/>
    </location>
</feature>
<dbReference type="Pfam" id="PF00270">
    <property type="entry name" value="DEAD"/>
    <property type="match status" value="1"/>
</dbReference>
<feature type="domain" description="Helicase ATP-binding" evidence="6">
    <location>
        <begin position="136"/>
        <end position="317"/>
    </location>
</feature>
<dbReference type="SMART" id="SM00487">
    <property type="entry name" value="DEXDc"/>
    <property type="match status" value="1"/>
</dbReference>
<dbReference type="PANTHER" id="PTHR47959:SF1">
    <property type="entry name" value="ATP-DEPENDENT RNA HELICASE DBPA"/>
    <property type="match status" value="1"/>
</dbReference>
<keyword evidence="2" id="KW-0378">Hydrolase</keyword>
<accession>A0A813ILC9</accession>
<dbReference type="InterPro" id="IPR027417">
    <property type="entry name" value="P-loop_NTPase"/>
</dbReference>
<proteinExistence type="predicted"/>
<keyword evidence="1" id="KW-0547">Nucleotide-binding</keyword>
<dbReference type="PROSITE" id="PS51194">
    <property type="entry name" value="HELICASE_CTER"/>
    <property type="match status" value="1"/>
</dbReference>
<evidence type="ECO:0000256" key="1">
    <source>
        <dbReference type="ARBA" id="ARBA00022741"/>
    </source>
</evidence>
<dbReference type="AlphaFoldDB" id="A0A813ILC9"/>
<feature type="compositionally biased region" description="Basic residues" evidence="5">
    <location>
        <begin position="738"/>
        <end position="748"/>
    </location>
</feature>
<keyword evidence="4" id="KW-0067">ATP-binding</keyword>
<evidence type="ECO:0008006" key="10">
    <source>
        <dbReference type="Google" id="ProtNLM"/>
    </source>
</evidence>
<evidence type="ECO:0000313" key="8">
    <source>
        <dbReference type="EMBL" id="CAE8653190.1"/>
    </source>
</evidence>
<feature type="domain" description="Helicase C-terminal" evidence="7">
    <location>
        <begin position="365"/>
        <end position="511"/>
    </location>
</feature>
<evidence type="ECO:0000256" key="5">
    <source>
        <dbReference type="SAM" id="MobiDB-lite"/>
    </source>
</evidence>
<dbReference type="CDD" id="cd00268">
    <property type="entry name" value="DEADc"/>
    <property type="match status" value="1"/>
</dbReference>